<reference evidence="3" key="1">
    <citation type="submission" date="2022-09" db="EMBL/GenBank/DDBJ databases">
        <title>Actin cytoskeleton and complex cell architecture in an #Asgard archaeon.</title>
        <authorList>
            <person name="Ponce Toledo R.I."/>
            <person name="Schleper C."/>
            <person name="Rodrigues Oliveira T."/>
            <person name="Wollweber F."/>
            <person name="Xu J."/>
            <person name="Rittmann S."/>
            <person name="Klingl A."/>
            <person name="Pilhofer M."/>
        </authorList>
    </citation>
    <scope>NUCLEOTIDE SEQUENCE</scope>
    <source>
        <strain evidence="3">B-35</strain>
    </source>
</reference>
<feature type="compositionally biased region" description="Basic and acidic residues" evidence="2">
    <location>
        <begin position="138"/>
        <end position="157"/>
    </location>
</feature>
<gene>
    <name evidence="3" type="ORF">NEF87_002053</name>
</gene>
<protein>
    <submittedName>
        <fullName evidence="3">Uncharacterized protein</fullName>
    </submittedName>
</protein>
<organism evidence="3 4">
    <name type="scientific">Candidatus Lokiarchaeum ossiferum</name>
    <dbReference type="NCBI Taxonomy" id="2951803"/>
    <lineage>
        <taxon>Archaea</taxon>
        <taxon>Promethearchaeati</taxon>
        <taxon>Promethearchaeota</taxon>
        <taxon>Promethearchaeia</taxon>
        <taxon>Promethearchaeales</taxon>
        <taxon>Promethearchaeaceae</taxon>
        <taxon>Candidatus Lokiarchaeum</taxon>
    </lineage>
</organism>
<feature type="region of interest" description="Disordered" evidence="2">
    <location>
        <begin position="41"/>
        <end position="157"/>
    </location>
</feature>
<evidence type="ECO:0000256" key="2">
    <source>
        <dbReference type="SAM" id="MobiDB-lite"/>
    </source>
</evidence>
<dbReference type="Proteomes" id="UP001208689">
    <property type="component" value="Chromosome"/>
</dbReference>
<feature type="compositionally biased region" description="Basic and acidic residues" evidence="2">
    <location>
        <begin position="58"/>
        <end position="73"/>
    </location>
</feature>
<dbReference type="EMBL" id="CP104013">
    <property type="protein sequence ID" value="UYP45768.1"/>
    <property type="molecule type" value="Genomic_DNA"/>
</dbReference>
<sequence length="157" mass="17657">MVKLGEVLVKIMKRIDALEEKIAKVEKNLTITGIEYGAFSTSSSARTSSIQSPSDGRGGAKKENDDNVNEIDKSNLIAEIQEAQRRKVEEDPVKRQKLQEQRKEKEDLLKASIMKAQSAVNTVNNETTNTTSDEVKDENEKSDEVKVEKEKSVEDRF</sequence>
<evidence type="ECO:0000256" key="1">
    <source>
        <dbReference type="SAM" id="Coils"/>
    </source>
</evidence>
<keyword evidence="1" id="KW-0175">Coiled coil</keyword>
<feature type="compositionally biased region" description="Low complexity" evidence="2">
    <location>
        <begin position="41"/>
        <end position="54"/>
    </location>
</feature>
<feature type="compositionally biased region" description="Low complexity" evidence="2">
    <location>
        <begin position="120"/>
        <end position="132"/>
    </location>
</feature>
<feature type="coiled-coil region" evidence="1">
    <location>
        <begin position="1"/>
        <end position="35"/>
    </location>
</feature>
<feature type="compositionally biased region" description="Basic and acidic residues" evidence="2">
    <location>
        <begin position="82"/>
        <end position="109"/>
    </location>
</feature>
<evidence type="ECO:0000313" key="3">
    <source>
        <dbReference type="EMBL" id="UYP45768.1"/>
    </source>
</evidence>
<name>A0ABY6HR09_9ARCH</name>
<keyword evidence="4" id="KW-1185">Reference proteome</keyword>
<evidence type="ECO:0000313" key="4">
    <source>
        <dbReference type="Proteomes" id="UP001208689"/>
    </source>
</evidence>
<accession>A0ABY6HR09</accession>
<proteinExistence type="predicted"/>